<keyword evidence="5" id="KW-1015">Disulfide bond</keyword>
<keyword evidence="2" id="KW-0732">Signal</keyword>
<gene>
    <name evidence="8" type="ORF">GOODEAATRI_033160</name>
</gene>
<evidence type="ECO:0000313" key="9">
    <source>
        <dbReference type="Proteomes" id="UP001476798"/>
    </source>
</evidence>
<dbReference type="SUPFAM" id="SSF50494">
    <property type="entry name" value="Trypsin-like serine proteases"/>
    <property type="match status" value="2"/>
</dbReference>
<organism evidence="8 9">
    <name type="scientific">Goodea atripinnis</name>
    <dbReference type="NCBI Taxonomy" id="208336"/>
    <lineage>
        <taxon>Eukaryota</taxon>
        <taxon>Metazoa</taxon>
        <taxon>Chordata</taxon>
        <taxon>Craniata</taxon>
        <taxon>Vertebrata</taxon>
        <taxon>Euteleostomi</taxon>
        <taxon>Actinopterygii</taxon>
        <taxon>Neopterygii</taxon>
        <taxon>Teleostei</taxon>
        <taxon>Neoteleostei</taxon>
        <taxon>Acanthomorphata</taxon>
        <taxon>Ovalentaria</taxon>
        <taxon>Atherinomorphae</taxon>
        <taxon>Cyprinodontiformes</taxon>
        <taxon>Goodeidae</taxon>
        <taxon>Goodea</taxon>
    </lineage>
</organism>
<dbReference type="PROSITE" id="PS50240">
    <property type="entry name" value="TRYPSIN_DOM"/>
    <property type="match status" value="1"/>
</dbReference>
<feature type="domain" description="Peptidase S1" evidence="7">
    <location>
        <begin position="1"/>
        <end position="67"/>
    </location>
</feature>
<keyword evidence="9" id="KW-1185">Reference proteome</keyword>
<keyword evidence="3" id="KW-0378">Hydrolase</keyword>
<dbReference type="EMBL" id="JAHRIO010006653">
    <property type="protein sequence ID" value="MEQ2160374.1"/>
    <property type="molecule type" value="Genomic_DNA"/>
</dbReference>
<evidence type="ECO:0000256" key="1">
    <source>
        <dbReference type="ARBA" id="ARBA00022670"/>
    </source>
</evidence>
<dbReference type="InterPro" id="IPR043504">
    <property type="entry name" value="Peptidase_S1_PA_chymotrypsin"/>
</dbReference>
<dbReference type="PANTHER" id="PTHR24253">
    <property type="entry name" value="TRANSMEMBRANE PROTEASE SERINE"/>
    <property type="match status" value="1"/>
</dbReference>
<keyword evidence="4" id="KW-0720">Serine protease</keyword>
<evidence type="ECO:0000256" key="5">
    <source>
        <dbReference type="ARBA" id="ARBA00023157"/>
    </source>
</evidence>
<dbReference type="Gene3D" id="2.40.10.10">
    <property type="entry name" value="Trypsin-like serine proteases"/>
    <property type="match status" value="3"/>
</dbReference>
<evidence type="ECO:0000256" key="6">
    <source>
        <dbReference type="ARBA" id="ARBA00023180"/>
    </source>
</evidence>
<evidence type="ECO:0000259" key="7">
    <source>
        <dbReference type="PROSITE" id="PS50240"/>
    </source>
</evidence>
<sequence length="191" mass="20674">DHFLSSPLNNMFLILKGDSGGPMVSNQDNRWIQAGIVSFGKQCALPNFPGVYSRVSQYQAWINSQITTNPPGFVTYTSTGNDRDLSVSCPGVPPVISLNVSEYIVVLGRLKQNGANPFEVFFNVVNITLSNLTGSNIALLQLSTKPILNNYIQPVCLGNGRTFSVGSTCWATGWSLGNGGESNRPRLTQQC</sequence>
<keyword evidence="1" id="KW-0645">Protease</keyword>
<dbReference type="PANTHER" id="PTHR24253:SF144">
    <property type="entry name" value="CHYMOTRYPSIN-LIKE PROTEASE CTRL-1-RELATED"/>
    <property type="match status" value="1"/>
</dbReference>
<protein>
    <recommendedName>
        <fullName evidence="7">Peptidase S1 domain-containing protein</fullName>
    </recommendedName>
</protein>
<reference evidence="8 9" key="1">
    <citation type="submission" date="2021-06" db="EMBL/GenBank/DDBJ databases">
        <authorList>
            <person name="Palmer J.M."/>
        </authorList>
    </citation>
    <scope>NUCLEOTIDE SEQUENCE [LARGE SCALE GENOMIC DNA]</scope>
    <source>
        <strain evidence="8 9">GA_2019</strain>
        <tissue evidence="8">Muscle</tissue>
    </source>
</reference>
<dbReference type="InterPro" id="IPR001254">
    <property type="entry name" value="Trypsin_dom"/>
</dbReference>
<name>A0ABV0MMR4_9TELE</name>
<proteinExistence type="predicted"/>
<keyword evidence="6" id="KW-0325">Glycoprotein</keyword>
<dbReference type="Pfam" id="PF00089">
    <property type="entry name" value="Trypsin"/>
    <property type="match status" value="2"/>
</dbReference>
<dbReference type="Proteomes" id="UP001476798">
    <property type="component" value="Unassembled WGS sequence"/>
</dbReference>
<evidence type="ECO:0000256" key="3">
    <source>
        <dbReference type="ARBA" id="ARBA00022801"/>
    </source>
</evidence>
<evidence type="ECO:0000313" key="8">
    <source>
        <dbReference type="EMBL" id="MEQ2160374.1"/>
    </source>
</evidence>
<evidence type="ECO:0000256" key="4">
    <source>
        <dbReference type="ARBA" id="ARBA00022825"/>
    </source>
</evidence>
<dbReference type="InterPro" id="IPR009003">
    <property type="entry name" value="Peptidase_S1_PA"/>
</dbReference>
<feature type="non-terminal residue" evidence="8">
    <location>
        <position position="1"/>
    </location>
</feature>
<comment type="caution">
    <text evidence="8">The sequence shown here is derived from an EMBL/GenBank/DDBJ whole genome shotgun (WGS) entry which is preliminary data.</text>
</comment>
<evidence type="ECO:0000256" key="2">
    <source>
        <dbReference type="ARBA" id="ARBA00022729"/>
    </source>
</evidence>
<accession>A0ABV0MMR4</accession>